<evidence type="ECO:0000259" key="3">
    <source>
        <dbReference type="PROSITE" id="PS51061"/>
    </source>
</evidence>
<reference evidence="4 5" key="1">
    <citation type="submission" date="2006-10" db="EMBL/GenBank/DDBJ databases">
        <title>Complete sequence of Syntrophobacter fumaroxidans MPOB.</title>
        <authorList>
            <consortium name="US DOE Joint Genome Institute"/>
            <person name="Copeland A."/>
            <person name="Lucas S."/>
            <person name="Lapidus A."/>
            <person name="Barry K."/>
            <person name="Detter J.C."/>
            <person name="Glavina del Rio T."/>
            <person name="Hammon N."/>
            <person name="Israni S."/>
            <person name="Pitluck S."/>
            <person name="Goltsman E.G."/>
            <person name="Martinez M."/>
            <person name="Schmutz J."/>
            <person name="Larimer F."/>
            <person name="Land M."/>
            <person name="Hauser L."/>
            <person name="Kyrpides N."/>
            <person name="Kim E."/>
            <person name="Boone D.R."/>
            <person name="Brockman F."/>
            <person name="Culley D."/>
            <person name="Ferry J."/>
            <person name="Gunsalus R."/>
            <person name="McInerney M.J."/>
            <person name="Morrison M."/>
            <person name="Plugge C."/>
            <person name="Rohlin L."/>
            <person name="Scholten J."/>
            <person name="Sieber J."/>
            <person name="Stams A.J.M."/>
            <person name="Worm P."/>
            <person name="Henstra A.M."/>
            <person name="Richardson P."/>
        </authorList>
    </citation>
    <scope>NUCLEOTIDE SEQUENCE [LARGE SCALE GENOMIC DNA]</scope>
    <source>
        <strain evidence="5">DSM 10017 / MPOB</strain>
    </source>
</reference>
<dbReference type="OrthoDB" id="9768243at2"/>
<dbReference type="Pfam" id="PF19568">
    <property type="entry name" value="Spore_III_AA"/>
    <property type="match status" value="1"/>
</dbReference>
<dbReference type="InterPro" id="IPR036867">
    <property type="entry name" value="R3H_dom_sf"/>
</dbReference>
<organism evidence="4 5">
    <name type="scientific">Syntrophobacter fumaroxidans (strain DSM 10017 / MPOB)</name>
    <dbReference type="NCBI Taxonomy" id="335543"/>
    <lineage>
        <taxon>Bacteria</taxon>
        <taxon>Pseudomonadati</taxon>
        <taxon>Thermodesulfobacteriota</taxon>
        <taxon>Syntrophobacteria</taxon>
        <taxon>Syntrophobacterales</taxon>
        <taxon>Syntrophobacteraceae</taxon>
        <taxon>Syntrophobacter</taxon>
    </lineage>
</organism>
<dbReference type="SMART" id="SM00382">
    <property type="entry name" value="AAA"/>
    <property type="match status" value="1"/>
</dbReference>
<proteinExistence type="predicted"/>
<evidence type="ECO:0000256" key="1">
    <source>
        <dbReference type="ARBA" id="ARBA00022741"/>
    </source>
</evidence>
<dbReference type="Proteomes" id="UP000001784">
    <property type="component" value="Chromosome"/>
</dbReference>
<dbReference type="Pfam" id="PF01424">
    <property type="entry name" value="R3H"/>
    <property type="match status" value="1"/>
</dbReference>
<evidence type="ECO:0000313" key="5">
    <source>
        <dbReference type="Proteomes" id="UP000001784"/>
    </source>
</evidence>
<dbReference type="SUPFAM" id="SSF82708">
    <property type="entry name" value="R3H domain"/>
    <property type="match status" value="1"/>
</dbReference>
<dbReference type="SUPFAM" id="SSF52540">
    <property type="entry name" value="P-loop containing nucleoside triphosphate hydrolases"/>
    <property type="match status" value="1"/>
</dbReference>
<dbReference type="RefSeq" id="WP_011697740.1">
    <property type="nucleotide sequence ID" value="NC_008554.1"/>
</dbReference>
<dbReference type="EMBL" id="CP000478">
    <property type="protein sequence ID" value="ABK16569.1"/>
    <property type="molecule type" value="Genomic_DNA"/>
</dbReference>
<dbReference type="SMART" id="SM00393">
    <property type="entry name" value="R3H"/>
    <property type="match status" value="1"/>
</dbReference>
<name>A0LGL7_SYNFM</name>
<dbReference type="AlphaFoldDB" id="A0LGL7"/>
<keyword evidence="5" id="KW-1185">Reference proteome</keyword>
<dbReference type="HOGENOM" id="CLU_022515_2_0_7"/>
<sequence length="515" mass="56902">MPAARVTLADDLDLLLAVMPRNIRAKIEENPQYHSLLEIVLDLGRIPEARYPGSIEELSEHPVSLEELNYVVSRVARFGDDNRAGIERTLHRISAFRNRSGSVIGLTCRVGRAVFGTVDIVRDVVESGHSLLLLGRPGVGKTTLLREAARVLADDFGKRVIIVDTSNEIGGDGDIPHPGIGRARRMQVPTPGNQHGVMIEAVENHMPEVIVIDEIGTEAEALAARTIAERGVQLIATVHGNTLENLLQNPSLSDLVGGLQSVTLSDEEARRRGTQKTVLERKLPPTFNVVIEIQEKDRLAVHHDVASVIDYSLRGFPFSPEVRIRTGDGSVEVHKPQDRDEAAPAVEAAGPARGSWAAHRRGKRKNLRVFPYGVGRVRLERAIRNLGVPVVVSADAEKADVILILKSQEKRQSKRLREIEARGVPFHLIRSNTATQIENFLRSIFSLQETGPVEEIALQEAEVAMIKVLDEQKAVELAPRNSGIRRLQHLLADQHGLRTESKGREPYRRVVIHPS</sequence>
<dbReference type="InterPro" id="IPR027417">
    <property type="entry name" value="P-loop_NTPase"/>
</dbReference>
<keyword evidence="2" id="KW-0067">ATP-binding</keyword>
<gene>
    <name evidence="4" type="ordered locus">Sfum_0872</name>
</gene>
<evidence type="ECO:0000313" key="4">
    <source>
        <dbReference type="EMBL" id="ABK16569.1"/>
    </source>
</evidence>
<dbReference type="InterPro" id="IPR001374">
    <property type="entry name" value="R3H_dom"/>
</dbReference>
<dbReference type="Gene3D" id="3.30.1370.50">
    <property type="entry name" value="R3H-like domain"/>
    <property type="match status" value="1"/>
</dbReference>
<protein>
    <submittedName>
        <fullName evidence="4">Single-stranded nucleic acid binding R3H domain protein</fullName>
    </submittedName>
</protein>
<keyword evidence="1" id="KW-0547">Nucleotide-binding</keyword>
<dbReference type="eggNOG" id="COG1847">
    <property type="taxonomic scope" value="Bacteria"/>
</dbReference>
<dbReference type="CDD" id="cd00009">
    <property type="entry name" value="AAA"/>
    <property type="match status" value="1"/>
</dbReference>
<dbReference type="eggNOG" id="COG3854">
    <property type="taxonomic scope" value="Bacteria"/>
</dbReference>
<dbReference type="STRING" id="335543.Sfum_0872"/>
<dbReference type="InterPro" id="IPR034081">
    <property type="entry name" value="R3H_AAA"/>
</dbReference>
<dbReference type="PROSITE" id="PS51061">
    <property type="entry name" value="R3H"/>
    <property type="match status" value="1"/>
</dbReference>
<dbReference type="KEGG" id="sfu:Sfum_0872"/>
<dbReference type="PANTHER" id="PTHR20953:SF3">
    <property type="entry name" value="P-LOOP CONTAINING NUCLEOSIDE TRIPHOSPHATE HYDROLASES SUPERFAMILY PROTEIN"/>
    <property type="match status" value="1"/>
</dbReference>
<evidence type="ECO:0000256" key="2">
    <source>
        <dbReference type="ARBA" id="ARBA00022840"/>
    </source>
</evidence>
<feature type="domain" description="R3H" evidence="3">
    <location>
        <begin position="451"/>
        <end position="515"/>
    </location>
</feature>
<accession>A0LGL7</accession>
<dbReference type="PANTHER" id="PTHR20953">
    <property type="entry name" value="KINASE-RELATED"/>
    <property type="match status" value="1"/>
</dbReference>
<dbReference type="InterPro" id="IPR058670">
    <property type="entry name" value="PTPase_dom"/>
</dbReference>
<dbReference type="InParanoid" id="A0LGL7"/>
<dbReference type="InterPro" id="IPR003593">
    <property type="entry name" value="AAA+_ATPase"/>
</dbReference>
<dbReference type="CDD" id="cd02645">
    <property type="entry name" value="R3H_AAA"/>
    <property type="match status" value="1"/>
</dbReference>
<dbReference type="Pfam" id="PF25516">
    <property type="entry name" value="PTPase"/>
    <property type="match status" value="1"/>
</dbReference>
<dbReference type="GO" id="GO:0003676">
    <property type="term" value="F:nucleic acid binding"/>
    <property type="evidence" value="ECO:0007669"/>
    <property type="project" value="UniProtKB-UniRule"/>
</dbReference>
<dbReference type="GO" id="GO:0005524">
    <property type="term" value="F:ATP binding"/>
    <property type="evidence" value="ECO:0007669"/>
    <property type="project" value="UniProtKB-KW"/>
</dbReference>
<dbReference type="InterPro" id="IPR045735">
    <property type="entry name" value="Spore_III_AA_AAA+_ATPase"/>
</dbReference>
<dbReference type="Gene3D" id="3.40.50.300">
    <property type="entry name" value="P-loop containing nucleotide triphosphate hydrolases"/>
    <property type="match status" value="1"/>
</dbReference>